<evidence type="ECO:0000313" key="2">
    <source>
        <dbReference type="EMBL" id="OGL88081.1"/>
    </source>
</evidence>
<dbReference type="STRING" id="1802410.A3H75_01710"/>
<keyword evidence="1" id="KW-0812">Transmembrane</keyword>
<dbReference type="AlphaFoldDB" id="A0A1F7VCD1"/>
<protein>
    <submittedName>
        <fullName evidence="2">Uncharacterized protein</fullName>
    </submittedName>
</protein>
<evidence type="ECO:0000313" key="3">
    <source>
        <dbReference type="Proteomes" id="UP000176678"/>
    </source>
</evidence>
<reference evidence="2 3" key="1">
    <citation type="journal article" date="2016" name="Nat. Commun.">
        <title>Thousands of microbial genomes shed light on interconnected biogeochemical processes in an aquifer system.</title>
        <authorList>
            <person name="Anantharaman K."/>
            <person name="Brown C.T."/>
            <person name="Hug L.A."/>
            <person name="Sharon I."/>
            <person name="Castelle C.J."/>
            <person name="Probst A.J."/>
            <person name="Thomas B.C."/>
            <person name="Singh A."/>
            <person name="Wilkins M.J."/>
            <person name="Karaoz U."/>
            <person name="Brodie E.L."/>
            <person name="Williams K.H."/>
            <person name="Hubbard S.S."/>
            <person name="Banfield J.F."/>
        </authorList>
    </citation>
    <scope>NUCLEOTIDE SEQUENCE [LARGE SCALE GENOMIC DNA]</scope>
</reference>
<sequence>MLFTERRPLMIGLIVLSAVVVIVVVIFIVRFARRGDQGGEAAKPVAAAVAGTSSDGAVVPPKDFDKQAVESLARLFVERIGSYSNQSNFQNLDDVASLMTPRARVWADGLKKTQDTSAGYRGVTTKALTAETVDWKPRETARVRIATQRQEERDGSAPQLQYQDAEVRLVFQRDSWLVDEIVWKDVQP</sequence>
<dbReference type="EMBL" id="MGES01000055">
    <property type="protein sequence ID" value="OGL88081.1"/>
    <property type="molecule type" value="Genomic_DNA"/>
</dbReference>
<accession>A0A1F7VCD1</accession>
<proteinExistence type="predicted"/>
<gene>
    <name evidence="2" type="ORF">A3H75_01710</name>
</gene>
<keyword evidence="1" id="KW-1133">Transmembrane helix</keyword>
<organism evidence="2 3">
    <name type="scientific">Candidatus Uhrbacteria bacterium RIFCSPLOWO2_02_FULL_51_9</name>
    <dbReference type="NCBI Taxonomy" id="1802410"/>
    <lineage>
        <taxon>Bacteria</taxon>
        <taxon>Candidatus Uhriibacteriota</taxon>
    </lineage>
</organism>
<feature type="transmembrane region" description="Helical" evidence="1">
    <location>
        <begin position="12"/>
        <end position="32"/>
    </location>
</feature>
<dbReference type="Proteomes" id="UP000176678">
    <property type="component" value="Unassembled WGS sequence"/>
</dbReference>
<name>A0A1F7VCD1_9BACT</name>
<keyword evidence="1" id="KW-0472">Membrane</keyword>
<comment type="caution">
    <text evidence="2">The sequence shown here is derived from an EMBL/GenBank/DDBJ whole genome shotgun (WGS) entry which is preliminary data.</text>
</comment>
<evidence type="ECO:0000256" key="1">
    <source>
        <dbReference type="SAM" id="Phobius"/>
    </source>
</evidence>